<dbReference type="AlphaFoldDB" id="I7ZCE1"/>
<dbReference type="InterPro" id="IPR016169">
    <property type="entry name" value="FAD-bd_PCMH_sub2"/>
</dbReference>
<keyword evidence="5" id="KW-1185">Reference proteome</keyword>
<dbReference type="OrthoDB" id="9800184at2"/>
<evidence type="ECO:0000313" key="4">
    <source>
        <dbReference type="EMBL" id="EIT69519.1"/>
    </source>
</evidence>
<dbReference type="PANTHER" id="PTHR43762:SF1">
    <property type="entry name" value="D-ARABINONO-1,4-LACTONE OXIDASE"/>
    <property type="match status" value="1"/>
</dbReference>
<reference evidence="4 5" key="1">
    <citation type="journal article" date="2012" name="J. Bacteriol.">
        <title>Genome Sequence of n-Alkane-Degrading Hydrocarboniphaga effusa Strain AP103T (ATCC BAA-332T).</title>
        <authorList>
            <person name="Chang H.K."/>
            <person name="Zylstra G.J."/>
            <person name="Chae J.C."/>
        </authorList>
    </citation>
    <scope>NUCLEOTIDE SEQUENCE [LARGE SCALE GENOMIC DNA]</scope>
    <source>
        <strain evidence="4 5">AP103</strain>
    </source>
</reference>
<dbReference type="InterPro" id="IPR016166">
    <property type="entry name" value="FAD-bd_PCMH"/>
</dbReference>
<gene>
    <name evidence="4" type="ORF">WQQ_31010</name>
</gene>
<dbReference type="GO" id="GO:0071949">
    <property type="term" value="F:FAD binding"/>
    <property type="evidence" value="ECO:0007669"/>
    <property type="project" value="InterPro"/>
</dbReference>
<dbReference type="InterPro" id="IPR007173">
    <property type="entry name" value="ALO_C"/>
</dbReference>
<dbReference type="RefSeq" id="WP_007186040.1">
    <property type="nucleotide sequence ID" value="NZ_AKGD01000002.1"/>
</dbReference>
<dbReference type="STRING" id="1172194.WQQ_31010"/>
<dbReference type="PIRSF" id="PIRSF000136">
    <property type="entry name" value="LGO_GLO"/>
    <property type="match status" value="1"/>
</dbReference>
<dbReference type="GO" id="GO:0016020">
    <property type="term" value="C:membrane"/>
    <property type="evidence" value="ECO:0007669"/>
    <property type="project" value="InterPro"/>
</dbReference>
<dbReference type="Gene3D" id="1.10.45.10">
    <property type="entry name" value="Vanillyl-alcohol Oxidase, Chain A, domain 4"/>
    <property type="match status" value="1"/>
</dbReference>
<dbReference type="InterPro" id="IPR010031">
    <property type="entry name" value="FAD_lactone_oxidase-like"/>
</dbReference>
<dbReference type="Pfam" id="PF04030">
    <property type="entry name" value="ALO"/>
    <property type="match status" value="1"/>
</dbReference>
<dbReference type="EMBL" id="AKGD01000002">
    <property type="protein sequence ID" value="EIT69519.1"/>
    <property type="molecule type" value="Genomic_DNA"/>
</dbReference>
<feature type="domain" description="FAD-binding PCMH-type" evidence="3">
    <location>
        <begin position="54"/>
        <end position="221"/>
    </location>
</feature>
<evidence type="ECO:0000259" key="3">
    <source>
        <dbReference type="PROSITE" id="PS51387"/>
    </source>
</evidence>
<evidence type="ECO:0000313" key="5">
    <source>
        <dbReference type="Proteomes" id="UP000003704"/>
    </source>
</evidence>
<dbReference type="GO" id="GO:0003885">
    <property type="term" value="F:D-arabinono-1,4-lactone oxidase activity"/>
    <property type="evidence" value="ECO:0007669"/>
    <property type="project" value="InterPro"/>
</dbReference>
<dbReference type="PANTHER" id="PTHR43762">
    <property type="entry name" value="L-GULONOLACTONE OXIDASE"/>
    <property type="match status" value="1"/>
</dbReference>
<dbReference type="Pfam" id="PF01565">
    <property type="entry name" value="FAD_binding_4"/>
    <property type="match status" value="1"/>
</dbReference>
<proteinExistence type="predicted"/>
<comment type="caution">
    <text evidence="4">The sequence shown here is derived from an EMBL/GenBank/DDBJ whole genome shotgun (WGS) entry which is preliminary data.</text>
</comment>
<dbReference type="Gene3D" id="3.30.70.2520">
    <property type="match status" value="1"/>
</dbReference>
<organism evidence="4 5">
    <name type="scientific">Hydrocarboniphaga effusa AP103</name>
    <dbReference type="NCBI Taxonomy" id="1172194"/>
    <lineage>
        <taxon>Bacteria</taxon>
        <taxon>Pseudomonadati</taxon>
        <taxon>Pseudomonadota</taxon>
        <taxon>Gammaproteobacteria</taxon>
        <taxon>Nevskiales</taxon>
        <taxon>Nevskiaceae</taxon>
        <taxon>Hydrocarboniphaga</taxon>
    </lineage>
</organism>
<dbReference type="InterPro" id="IPR036318">
    <property type="entry name" value="FAD-bd_PCMH-like_sf"/>
</dbReference>
<keyword evidence="1" id="KW-0274">FAD</keyword>
<dbReference type="Proteomes" id="UP000003704">
    <property type="component" value="Unassembled WGS sequence"/>
</dbReference>
<dbReference type="SUPFAM" id="SSF56176">
    <property type="entry name" value="FAD-binding/transporter-associated domain-like"/>
    <property type="match status" value="1"/>
</dbReference>
<dbReference type="NCBIfam" id="TIGR01679">
    <property type="entry name" value="bact_FAD_ox"/>
    <property type="match status" value="1"/>
</dbReference>
<dbReference type="InterPro" id="IPR006094">
    <property type="entry name" value="Oxid_FAD_bind_N"/>
</dbReference>
<dbReference type="Gene3D" id="3.30.465.10">
    <property type="match status" value="1"/>
</dbReference>
<protein>
    <recommendedName>
        <fullName evidence="3">FAD-binding PCMH-type domain-containing protein</fullName>
    </recommendedName>
</protein>
<keyword evidence="2" id="KW-0560">Oxidoreductase</keyword>
<dbReference type="PROSITE" id="PS51387">
    <property type="entry name" value="FAD_PCMH"/>
    <property type="match status" value="1"/>
</dbReference>
<keyword evidence="1" id="KW-0285">Flavoprotein</keyword>
<dbReference type="PATRIC" id="fig|1172194.4.peg.3004"/>
<dbReference type="InterPro" id="IPR016167">
    <property type="entry name" value="FAD-bd_PCMH_sub1"/>
</dbReference>
<name>I7ZCE1_9GAMM</name>
<accession>I7ZCE1</accession>
<evidence type="ECO:0000256" key="1">
    <source>
        <dbReference type="ARBA" id="ARBA00022827"/>
    </source>
</evidence>
<dbReference type="InterPro" id="IPR016171">
    <property type="entry name" value="Vanillyl_alc_oxidase_C-sub2"/>
</dbReference>
<sequence>MKRRDFLSASLAAAALPLAGCDDHGAANMPKPPAATVGPDGKRLLPWQNWSGYQHCLPAERLTPKNEDELAALLRSARTPLRPVGAGHSFTPLVPTEGGIVSLRHFDGLIAHDATTLTATVGAGTKLGQLAELLQGIGQALPNMPDIDEQSIAGATATATHGTGETLGALHSQIIGLRLVTPRGEVLDCSRQNNPEIFDAARVSLGSLGVITQLSLQNVATHNLKRRVWFEPIEQLIERFDEYAARHQSFEMYYLPFSDQAMAISIDPTDEPLRPRGAEQDNDAVMGIKKLRDYLSWFPAARRKLMNLATEDYEPEEAVDVWNRIFPSNRAVRFNEMEYHLPREQLMPTLRKVRERVESQHHEEFFPIEIRTVKGDDAWLSPFYGHAVSGSIAVHRYYVEDPLPYFADIEPLYQPLAGRPHWGKMNTLKAADFASRYPKWKDFLDVRASLDPDGRMLNPYLKQVFGIG</sequence>
<evidence type="ECO:0000256" key="2">
    <source>
        <dbReference type="ARBA" id="ARBA00023002"/>
    </source>
</evidence>
<dbReference type="Gene3D" id="3.30.43.10">
    <property type="entry name" value="Uridine Diphospho-n-acetylenolpyruvylglucosamine Reductase, domain 2"/>
    <property type="match status" value="1"/>
</dbReference>